<dbReference type="PANTHER" id="PTHR43156">
    <property type="entry name" value="STAGE II SPORULATION PROTEIN E-RELATED"/>
    <property type="match status" value="1"/>
</dbReference>
<dbReference type="InterPro" id="IPR036457">
    <property type="entry name" value="PPM-type-like_dom_sf"/>
</dbReference>
<dbReference type="EMBL" id="BOOA01000055">
    <property type="protein sequence ID" value="GIH27405.1"/>
    <property type="molecule type" value="Genomic_DNA"/>
</dbReference>
<keyword evidence="20" id="KW-1185">Reference proteome</keyword>
<keyword evidence="11" id="KW-0464">Manganese</keyword>
<evidence type="ECO:0000259" key="17">
    <source>
        <dbReference type="SMART" id="SM00065"/>
    </source>
</evidence>
<dbReference type="FunFam" id="3.30.450.40:FF:000035">
    <property type="entry name" value="PAS sensor protein"/>
    <property type="match status" value="1"/>
</dbReference>
<evidence type="ECO:0000259" key="18">
    <source>
        <dbReference type="SMART" id="SM00331"/>
    </source>
</evidence>
<dbReference type="SMART" id="SM00065">
    <property type="entry name" value="GAF"/>
    <property type="match status" value="1"/>
</dbReference>
<keyword evidence="6" id="KW-0418">Kinase</keyword>
<evidence type="ECO:0000256" key="7">
    <source>
        <dbReference type="ARBA" id="ARBA00022801"/>
    </source>
</evidence>
<accession>A0A919QHB8</accession>
<keyword evidence="3" id="KW-0808">Transferase</keyword>
<evidence type="ECO:0000313" key="19">
    <source>
        <dbReference type="EMBL" id="GIH27405.1"/>
    </source>
</evidence>
<keyword evidence="4" id="KW-0479">Metal-binding</keyword>
<dbReference type="Proteomes" id="UP000640052">
    <property type="component" value="Unassembled WGS sequence"/>
</dbReference>
<dbReference type="InterPro" id="IPR003594">
    <property type="entry name" value="HATPase_dom"/>
</dbReference>
<feature type="region of interest" description="Disordered" evidence="16">
    <location>
        <begin position="1"/>
        <end position="20"/>
    </location>
</feature>
<dbReference type="InterPro" id="IPR052016">
    <property type="entry name" value="Bact_Sigma-Reg"/>
</dbReference>
<evidence type="ECO:0000256" key="11">
    <source>
        <dbReference type="ARBA" id="ARBA00023211"/>
    </source>
</evidence>
<dbReference type="Gene3D" id="3.60.40.10">
    <property type="entry name" value="PPM-type phosphatase domain"/>
    <property type="match status" value="1"/>
</dbReference>
<keyword evidence="2" id="KW-0597">Phosphoprotein</keyword>
<feature type="region of interest" description="Disordered" evidence="16">
    <location>
        <begin position="527"/>
        <end position="546"/>
    </location>
</feature>
<dbReference type="SUPFAM" id="SSF55874">
    <property type="entry name" value="ATPase domain of HSP90 chaperone/DNA topoisomerase II/histidine kinase"/>
    <property type="match status" value="1"/>
</dbReference>
<feature type="compositionally biased region" description="Basic and acidic residues" evidence="16">
    <location>
        <begin position="11"/>
        <end position="20"/>
    </location>
</feature>
<keyword evidence="8" id="KW-0067">ATP-binding</keyword>
<dbReference type="InterPro" id="IPR003018">
    <property type="entry name" value="GAF"/>
</dbReference>
<proteinExistence type="predicted"/>
<keyword evidence="7" id="KW-0378">Hydrolase</keyword>
<evidence type="ECO:0000256" key="9">
    <source>
        <dbReference type="ARBA" id="ARBA00022842"/>
    </source>
</evidence>
<dbReference type="AlphaFoldDB" id="A0A919QHB8"/>
<keyword evidence="5" id="KW-0547">Nucleotide-binding</keyword>
<evidence type="ECO:0000313" key="20">
    <source>
        <dbReference type="Proteomes" id="UP000640052"/>
    </source>
</evidence>
<dbReference type="GO" id="GO:0016301">
    <property type="term" value="F:kinase activity"/>
    <property type="evidence" value="ECO:0007669"/>
    <property type="project" value="UniProtKB-KW"/>
</dbReference>
<comment type="catalytic activity">
    <reaction evidence="12">
        <text>O-phospho-L-seryl-[protein] + H2O = L-seryl-[protein] + phosphate</text>
        <dbReference type="Rhea" id="RHEA:20629"/>
        <dbReference type="Rhea" id="RHEA-COMP:9863"/>
        <dbReference type="Rhea" id="RHEA-COMP:11604"/>
        <dbReference type="ChEBI" id="CHEBI:15377"/>
        <dbReference type="ChEBI" id="CHEBI:29999"/>
        <dbReference type="ChEBI" id="CHEBI:43474"/>
        <dbReference type="ChEBI" id="CHEBI:83421"/>
        <dbReference type="EC" id="3.1.3.16"/>
    </reaction>
</comment>
<dbReference type="EC" id="3.1.3.16" evidence="1"/>
<dbReference type="SUPFAM" id="SSF81606">
    <property type="entry name" value="PP2C-like"/>
    <property type="match status" value="1"/>
</dbReference>
<evidence type="ECO:0000256" key="4">
    <source>
        <dbReference type="ARBA" id="ARBA00022723"/>
    </source>
</evidence>
<dbReference type="GO" id="GO:0005524">
    <property type="term" value="F:ATP binding"/>
    <property type="evidence" value="ECO:0007669"/>
    <property type="project" value="UniProtKB-KW"/>
</dbReference>
<dbReference type="CDD" id="cd16936">
    <property type="entry name" value="HATPase_RsbW-like"/>
    <property type="match status" value="1"/>
</dbReference>
<dbReference type="Gene3D" id="3.30.565.10">
    <property type="entry name" value="Histidine kinase-like ATPase, C-terminal domain"/>
    <property type="match status" value="1"/>
</dbReference>
<dbReference type="InterPro" id="IPR029016">
    <property type="entry name" value="GAF-like_dom_sf"/>
</dbReference>
<feature type="domain" description="GAF" evidence="17">
    <location>
        <begin position="53"/>
        <end position="219"/>
    </location>
</feature>
<evidence type="ECO:0000256" key="2">
    <source>
        <dbReference type="ARBA" id="ARBA00022553"/>
    </source>
</evidence>
<evidence type="ECO:0000256" key="16">
    <source>
        <dbReference type="SAM" id="MobiDB-lite"/>
    </source>
</evidence>
<dbReference type="InterPro" id="IPR001932">
    <property type="entry name" value="PPM-type_phosphatase-like_dom"/>
</dbReference>
<evidence type="ECO:0000256" key="12">
    <source>
        <dbReference type="ARBA" id="ARBA00047761"/>
    </source>
</evidence>
<dbReference type="Pfam" id="PF13581">
    <property type="entry name" value="HATPase_c_2"/>
    <property type="match status" value="1"/>
</dbReference>
<reference evidence="19" key="1">
    <citation type="submission" date="2021-01" db="EMBL/GenBank/DDBJ databases">
        <title>Whole genome shotgun sequence of Acrocarpospora phusangensis NBRC 108782.</title>
        <authorList>
            <person name="Komaki H."/>
            <person name="Tamura T."/>
        </authorList>
    </citation>
    <scope>NUCLEOTIDE SEQUENCE</scope>
    <source>
        <strain evidence="19">NBRC 108782</strain>
    </source>
</reference>
<name>A0A919QHB8_9ACTN</name>
<dbReference type="Pfam" id="PF07228">
    <property type="entry name" value="SpoIIE"/>
    <property type="match status" value="1"/>
</dbReference>
<comment type="caution">
    <text evidence="19">The sequence shown here is derived from an EMBL/GenBank/DDBJ whole genome shotgun (WGS) entry which is preliminary data.</text>
</comment>
<dbReference type="PANTHER" id="PTHR43156:SF2">
    <property type="entry name" value="STAGE II SPORULATION PROTEIN E"/>
    <property type="match status" value="1"/>
</dbReference>
<dbReference type="FunFam" id="3.30.565.10:FF:000028">
    <property type="entry name" value="PAS sensor protein"/>
    <property type="match status" value="1"/>
</dbReference>
<keyword evidence="9" id="KW-0460">Magnesium</keyword>
<comment type="function">
    <text evidence="13">Primarily acts as an independent SigF regulator that is sensitive to the osmosensory signal, mediating the cross talk of PknD with the SigF regulon. Possesses both phosphatase and kinase activities. The kinase domain functions as a classic anti-sigma factor-like kinase to phosphorylate the anti-anti-sigma factor domain at the canonical regulatory site, and the phosphatase domain antagonizes this activity.</text>
</comment>
<dbReference type="Pfam" id="PF01590">
    <property type="entry name" value="GAF"/>
    <property type="match status" value="1"/>
</dbReference>
<gene>
    <name evidence="19" type="ORF">Aph01nite_57150</name>
</gene>
<evidence type="ECO:0000256" key="10">
    <source>
        <dbReference type="ARBA" id="ARBA00022912"/>
    </source>
</evidence>
<dbReference type="InterPro" id="IPR036890">
    <property type="entry name" value="HATPase_C_sf"/>
</dbReference>
<dbReference type="SMART" id="SM00331">
    <property type="entry name" value="PP2C_SIG"/>
    <property type="match status" value="1"/>
</dbReference>
<dbReference type="FunFam" id="3.60.40.10:FF:000005">
    <property type="entry name" value="Serine/threonine protein phosphatase"/>
    <property type="match status" value="1"/>
</dbReference>
<evidence type="ECO:0000256" key="6">
    <source>
        <dbReference type="ARBA" id="ARBA00022777"/>
    </source>
</evidence>
<evidence type="ECO:0000256" key="15">
    <source>
        <dbReference type="ARBA" id="ARBA00081350"/>
    </source>
</evidence>
<dbReference type="SUPFAM" id="SSF55781">
    <property type="entry name" value="GAF domain-like"/>
    <property type="match status" value="1"/>
</dbReference>
<organism evidence="19 20">
    <name type="scientific">Acrocarpospora phusangensis</name>
    <dbReference type="NCBI Taxonomy" id="1070424"/>
    <lineage>
        <taxon>Bacteria</taxon>
        <taxon>Bacillati</taxon>
        <taxon>Actinomycetota</taxon>
        <taxon>Actinomycetes</taxon>
        <taxon>Streptosporangiales</taxon>
        <taxon>Streptosporangiaceae</taxon>
        <taxon>Acrocarpospora</taxon>
    </lineage>
</organism>
<evidence type="ECO:0000256" key="8">
    <source>
        <dbReference type="ARBA" id="ARBA00022840"/>
    </source>
</evidence>
<dbReference type="RefSeq" id="WP_204044066.1">
    <property type="nucleotide sequence ID" value="NZ_BOOA01000055.1"/>
</dbReference>
<evidence type="ECO:0000256" key="5">
    <source>
        <dbReference type="ARBA" id="ARBA00022741"/>
    </source>
</evidence>
<feature type="domain" description="PPM-type phosphatase" evidence="18">
    <location>
        <begin position="240"/>
        <end position="449"/>
    </location>
</feature>
<keyword evidence="10" id="KW-0904">Protein phosphatase</keyword>
<sequence length="578" mass="62885">MNRNSVIKDPVPGDRAEWRRRSASSAHERLAFLNEASRRIGSTLDLGQTSRELMDVTVPRFADTAAIMVQDRLVIDGEFPSRPTDGTALVRRVAIGVAEESAKDWVDAFPVGEVLVFPARLPHAQCMATNKTIMYPELDDETAQLIGSTLDREVVAKLLSGGSFLAVPLRARGRVLGCAVFTRRAGGQPFEEQDVAVAEELAARTAVCVDNARLYTRERRTALTLQSSLLPADLHQPLGMDIATRYLPASDLMGVGGDWFDVIPLPGCRAALVVGDVMGHGTRAAATMGQLRTAARTLASLDLPPDELLFRLSRMSQDLDPTQIATCVYAVYDPVTRSCSIARAGHVPPVLIHEDGATEIIELPACLPLGIGNEPLEMRELTLPAGSVLALYTDGLVESRARDIDEGITALRRLLSIQRGDLEEMCDVTISSQRPGHERDDIALLLARVHELAPDETAFCALPADPRFVGHARRFVRATLNAWGLAGAVDTTELIVSELVTNALKHGWPPIELRLLRSRGGTLVCEVSDGSPTPPAVRTPTSEDDTGRGLQLIKRLTYRWGTRPTPVGKIVWVELRLP</sequence>
<dbReference type="GO" id="GO:0046872">
    <property type="term" value="F:metal ion binding"/>
    <property type="evidence" value="ECO:0007669"/>
    <property type="project" value="UniProtKB-KW"/>
</dbReference>
<evidence type="ECO:0000256" key="13">
    <source>
        <dbReference type="ARBA" id="ARBA00056274"/>
    </source>
</evidence>
<evidence type="ECO:0000256" key="3">
    <source>
        <dbReference type="ARBA" id="ARBA00022679"/>
    </source>
</evidence>
<evidence type="ECO:0000256" key="1">
    <source>
        <dbReference type="ARBA" id="ARBA00013081"/>
    </source>
</evidence>
<dbReference type="GO" id="GO:0004722">
    <property type="term" value="F:protein serine/threonine phosphatase activity"/>
    <property type="evidence" value="ECO:0007669"/>
    <property type="project" value="UniProtKB-EC"/>
</dbReference>
<dbReference type="Gene3D" id="3.30.450.40">
    <property type="match status" value="1"/>
</dbReference>
<evidence type="ECO:0000256" key="14">
    <source>
        <dbReference type="ARBA" id="ARBA00075117"/>
    </source>
</evidence>
<protein>
    <recommendedName>
        <fullName evidence="1">protein-serine/threonine phosphatase</fullName>
        <ecNumber evidence="1">3.1.3.16</ecNumber>
    </recommendedName>
    <alternativeName>
        <fullName evidence="15">Protein-serine/threonine phosphatase</fullName>
    </alternativeName>
    <alternativeName>
        <fullName evidence="14">Serine/threonine-protein kinase</fullName>
    </alternativeName>
</protein>